<feature type="binding site" evidence="7">
    <location>
        <position position="282"/>
    </location>
    <ligand>
        <name>Zn(2+)</name>
        <dbReference type="ChEBI" id="CHEBI:29105"/>
        <note>catalytic</note>
    </ligand>
</feature>
<feature type="active site" description="Proton donor" evidence="6">
    <location>
        <position position="362"/>
    </location>
</feature>
<evidence type="ECO:0000259" key="11">
    <source>
        <dbReference type="Pfam" id="PF16491"/>
    </source>
</evidence>
<feature type="domain" description="Peptidase M48" evidence="10">
    <location>
        <begin position="208"/>
        <end position="415"/>
    </location>
</feature>
<feature type="transmembrane region" description="Helical" evidence="9">
    <location>
        <begin position="106"/>
        <end position="127"/>
    </location>
</feature>
<evidence type="ECO:0000256" key="3">
    <source>
        <dbReference type="ARBA" id="ARBA00022801"/>
    </source>
</evidence>
<comment type="caution">
    <text evidence="12">The sequence shown here is derived from an EMBL/GenBank/DDBJ whole genome shotgun (WGS) entry which is preliminary data.</text>
</comment>
<evidence type="ECO:0000313" key="12">
    <source>
        <dbReference type="EMBL" id="KEF38240.1"/>
    </source>
</evidence>
<accession>A0A072NYC0</accession>
<feature type="binding site" evidence="7">
    <location>
        <position position="278"/>
    </location>
    <ligand>
        <name>Zn(2+)</name>
        <dbReference type="ChEBI" id="CHEBI:29105"/>
        <note>catalytic</note>
    </ligand>
</feature>
<dbReference type="Pfam" id="PF01435">
    <property type="entry name" value="Peptidase_M48"/>
    <property type="match status" value="1"/>
</dbReference>
<feature type="transmembrane region" description="Helical" evidence="9">
    <location>
        <begin position="147"/>
        <end position="169"/>
    </location>
</feature>
<evidence type="ECO:0000256" key="2">
    <source>
        <dbReference type="ARBA" id="ARBA00022723"/>
    </source>
</evidence>
<dbReference type="EC" id="3.4.24.-" evidence="12"/>
<gene>
    <name evidence="12" type="ORF">M670_02662</name>
</gene>
<evidence type="ECO:0000256" key="9">
    <source>
        <dbReference type="SAM" id="Phobius"/>
    </source>
</evidence>
<name>A0A072NYC0_SCHAZ</name>
<dbReference type="InterPro" id="IPR027057">
    <property type="entry name" value="CAXX_Prtase_1"/>
</dbReference>
<dbReference type="GO" id="GO:0004222">
    <property type="term" value="F:metalloendopeptidase activity"/>
    <property type="evidence" value="ECO:0007669"/>
    <property type="project" value="InterPro"/>
</dbReference>
<dbReference type="InterPro" id="IPR032456">
    <property type="entry name" value="Peptidase_M48_N"/>
</dbReference>
<dbReference type="GO" id="GO:0071586">
    <property type="term" value="P:CAAX-box protein processing"/>
    <property type="evidence" value="ECO:0007669"/>
    <property type="project" value="InterPro"/>
</dbReference>
<evidence type="ECO:0000256" key="7">
    <source>
        <dbReference type="PIRSR" id="PIRSR627057-2"/>
    </source>
</evidence>
<feature type="binding site" evidence="7">
    <location>
        <position position="358"/>
    </location>
    <ligand>
        <name>Zn(2+)</name>
        <dbReference type="ChEBI" id="CHEBI:29105"/>
        <note>catalytic</note>
    </ligand>
</feature>
<protein>
    <submittedName>
        <fullName evidence="12">Zn-dependent protease with chaperone function</fullName>
        <ecNumber evidence="12">3.4.24.-</ecNumber>
    </submittedName>
</protein>
<comment type="similarity">
    <text evidence="8">Belongs to the peptidase M48 family.</text>
</comment>
<keyword evidence="5 8" id="KW-0482">Metalloprotease</keyword>
<evidence type="ECO:0000313" key="13">
    <source>
        <dbReference type="Proteomes" id="UP000027936"/>
    </source>
</evidence>
<evidence type="ECO:0000256" key="1">
    <source>
        <dbReference type="ARBA" id="ARBA00022670"/>
    </source>
</evidence>
<reference evidence="12 13" key="1">
    <citation type="submission" date="2014-04" db="EMBL/GenBank/DDBJ databases">
        <title>Draft genome sequence of Bacillus azotoformans MEV2011, a (co-) denitrifying strain unable to grow in the presence of oxygen.</title>
        <authorList>
            <person name="Nielsen M."/>
            <person name="Schreiber L."/>
            <person name="Finster K."/>
            <person name="Schramm A."/>
        </authorList>
    </citation>
    <scope>NUCLEOTIDE SEQUENCE [LARGE SCALE GENOMIC DNA]</scope>
    <source>
        <strain evidence="12 13">MEV2011</strain>
    </source>
</reference>
<feature type="transmembrane region" description="Helical" evidence="9">
    <location>
        <begin position="288"/>
        <end position="310"/>
    </location>
</feature>
<keyword evidence="9" id="KW-1133">Transmembrane helix</keyword>
<proteinExistence type="inferred from homology"/>
<dbReference type="EMBL" id="JJRY01000009">
    <property type="protein sequence ID" value="KEF38240.1"/>
    <property type="molecule type" value="Genomic_DNA"/>
</dbReference>
<dbReference type="Gene3D" id="3.30.2010.10">
    <property type="entry name" value="Metalloproteases ('zincins'), catalytic domain"/>
    <property type="match status" value="1"/>
</dbReference>
<dbReference type="Pfam" id="PF16491">
    <property type="entry name" value="Peptidase_M48_N"/>
    <property type="match status" value="1"/>
</dbReference>
<feature type="transmembrane region" description="Helical" evidence="9">
    <location>
        <begin position="7"/>
        <end position="27"/>
    </location>
</feature>
<evidence type="ECO:0000259" key="10">
    <source>
        <dbReference type="Pfam" id="PF01435"/>
    </source>
</evidence>
<dbReference type="FunFam" id="3.30.2010.10:FF:000010">
    <property type="entry name" value="M48 family peptidase"/>
    <property type="match status" value="1"/>
</dbReference>
<dbReference type="CDD" id="cd07343">
    <property type="entry name" value="M48A_Zmpste24p_like"/>
    <property type="match status" value="1"/>
</dbReference>
<dbReference type="PATRIC" id="fig|1348973.3.peg.2579"/>
<organism evidence="12 13">
    <name type="scientific">Schinkia azotoformans MEV2011</name>
    <dbReference type="NCBI Taxonomy" id="1348973"/>
    <lineage>
        <taxon>Bacteria</taxon>
        <taxon>Bacillati</taxon>
        <taxon>Bacillota</taxon>
        <taxon>Bacilli</taxon>
        <taxon>Bacillales</taxon>
        <taxon>Bacillaceae</taxon>
        <taxon>Calidifontibacillus/Schinkia group</taxon>
        <taxon>Schinkia</taxon>
    </lineage>
</organism>
<dbReference type="Proteomes" id="UP000027936">
    <property type="component" value="Unassembled WGS sequence"/>
</dbReference>
<feature type="domain" description="CAAX prenyl protease 1 N-terminal" evidence="11">
    <location>
        <begin position="47"/>
        <end position="204"/>
    </location>
</feature>
<keyword evidence="2 7" id="KW-0479">Metal-binding</keyword>
<dbReference type="InterPro" id="IPR001915">
    <property type="entry name" value="Peptidase_M48"/>
</dbReference>
<feature type="transmembrane region" description="Helical" evidence="9">
    <location>
        <begin position="176"/>
        <end position="199"/>
    </location>
</feature>
<comment type="cofactor">
    <cofactor evidence="7 8">
        <name>Zn(2+)</name>
        <dbReference type="ChEBI" id="CHEBI:29105"/>
    </cofactor>
    <text evidence="7 8">Binds 1 zinc ion per subunit.</text>
</comment>
<keyword evidence="9" id="KW-0812">Transmembrane</keyword>
<dbReference type="PANTHER" id="PTHR10120">
    <property type="entry name" value="CAAX PRENYL PROTEASE 1"/>
    <property type="match status" value="1"/>
</dbReference>
<keyword evidence="4 7" id="KW-0862">Zinc</keyword>
<evidence type="ECO:0000256" key="5">
    <source>
        <dbReference type="ARBA" id="ARBA00023049"/>
    </source>
</evidence>
<dbReference type="AlphaFoldDB" id="A0A072NYC0"/>
<feature type="transmembrane region" description="Helical" evidence="9">
    <location>
        <begin position="64"/>
        <end position="85"/>
    </location>
</feature>
<keyword evidence="3 8" id="KW-0378">Hydrolase</keyword>
<dbReference type="MEROPS" id="M48.009"/>
<feature type="transmembrane region" description="Helical" evidence="9">
    <location>
        <begin position="330"/>
        <end position="349"/>
    </location>
</feature>
<dbReference type="GO" id="GO:0046872">
    <property type="term" value="F:metal ion binding"/>
    <property type="evidence" value="ECO:0007669"/>
    <property type="project" value="UniProtKB-KW"/>
</dbReference>
<evidence type="ECO:0000256" key="6">
    <source>
        <dbReference type="PIRSR" id="PIRSR627057-1"/>
    </source>
</evidence>
<feature type="active site" evidence="6">
    <location>
        <position position="279"/>
    </location>
</feature>
<keyword evidence="9" id="KW-0472">Membrane</keyword>
<keyword evidence="1 8" id="KW-0645">Protease</keyword>
<evidence type="ECO:0000256" key="4">
    <source>
        <dbReference type="ARBA" id="ARBA00022833"/>
    </source>
</evidence>
<evidence type="ECO:0000256" key="8">
    <source>
        <dbReference type="RuleBase" id="RU003983"/>
    </source>
</evidence>
<sequence>MKKFLKGVFLLYGIYAAIVISYFLLIADSSNLPNGYQGSAADPTTFMNDRQLELTYEYSKIRHIIFFLLTPFDWVLFLTILAVGFSVRFRNWSESVTKISLFQKGIYVFWLSLFTFIIMFPIDYISYQLSKSYGITTSTFAIWMKDQFIDFWLDYLFMALLAFVVYALIKKYNKRWWIYAWVISVPFTVFLMFVQPVIIDPLYNDFYPLKDKELEEKILNLASKADIPAEHVYEVNMSEKTNALNAYVTGIGSNSRIVLWDTTLNELNDNEVLFVMAHEMAHYVKKHIYMGMATYLLISFIGLFIASKILEWAVKRFGQRLSIKGIKDIASLPLLLLIISMLTFIQSPISNAFSRSLEHSADEYAIEMTNDKTAAISGFQKLTIAGLSEVNPPAIVKWLRYGHPTMLERLNFLENYDVKQTN</sequence>